<dbReference type="SMART" id="SM00355">
    <property type="entry name" value="ZnF_C2H2"/>
    <property type="match status" value="2"/>
</dbReference>
<dbReference type="GO" id="GO:0000981">
    <property type="term" value="F:DNA-binding transcription factor activity, RNA polymerase II-specific"/>
    <property type="evidence" value="ECO:0007669"/>
    <property type="project" value="TreeGrafter"/>
</dbReference>
<keyword evidence="4 6" id="KW-0863">Zinc-finger</keyword>
<sequence length="66" mass="7359">TGERFSKCPECGKSFSDSSNFTKHQRRHQRGKPCECPDCGKSFAHCSNIIPHQRTHVGKRAGDLAT</sequence>
<dbReference type="PANTHER" id="PTHR23226">
    <property type="entry name" value="ZINC FINGER AND SCAN DOMAIN-CONTAINING"/>
    <property type="match status" value="1"/>
</dbReference>
<dbReference type="AlphaFoldDB" id="A0A7K7ZKR4"/>
<feature type="domain" description="C2H2-type" evidence="7">
    <location>
        <begin position="6"/>
        <end position="33"/>
    </location>
</feature>
<dbReference type="PROSITE" id="PS50157">
    <property type="entry name" value="ZINC_FINGER_C2H2_2"/>
    <property type="match status" value="2"/>
</dbReference>
<comment type="caution">
    <text evidence="8">The sequence shown here is derived from an EMBL/GenBank/DDBJ whole genome shotgun (WGS) entry which is preliminary data.</text>
</comment>
<dbReference type="PROSITE" id="PS00028">
    <property type="entry name" value="ZINC_FINGER_C2H2_1"/>
    <property type="match status" value="2"/>
</dbReference>
<dbReference type="FunFam" id="3.30.160.60:FF:000383">
    <property type="entry name" value="Uncharacterized protein"/>
    <property type="match status" value="1"/>
</dbReference>
<dbReference type="Proteomes" id="UP000538725">
    <property type="component" value="Unassembled WGS sequence"/>
</dbReference>
<dbReference type="Gene3D" id="3.30.160.60">
    <property type="entry name" value="Classic Zinc Finger"/>
    <property type="match status" value="2"/>
</dbReference>
<feature type="domain" description="C2H2-type" evidence="7">
    <location>
        <begin position="34"/>
        <end position="61"/>
    </location>
</feature>
<dbReference type="Pfam" id="PF00096">
    <property type="entry name" value="zf-C2H2"/>
    <property type="match status" value="2"/>
</dbReference>
<dbReference type="GO" id="GO:0000978">
    <property type="term" value="F:RNA polymerase II cis-regulatory region sequence-specific DNA binding"/>
    <property type="evidence" value="ECO:0007669"/>
    <property type="project" value="TreeGrafter"/>
</dbReference>
<name>A0A7K7ZKR4_9PASE</name>
<dbReference type="EMBL" id="VZTG01004535">
    <property type="protein sequence ID" value="NXA90657.1"/>
    <property type="molecule type" value="Genomic_DNA"/>
</dbReference>
<keyword evidence="9" id="KW-1185">Reference proteome</keyword>
<evidence type="ECO:0000256" key="3">
    <source>
        <dbReference type="ARBA" id="ARBA00022737"/>
    </source>
</evidence>
<feature type="non-terminal residue" evidence="8">
    <location>
        <position position="66"/>
    </location>
</feature>
<evidence type="ECO:0000313" key="8">
    <source>
        <dbReference type="EMBL" id="NXA90657.1"/>
    </source>
</evidence>
<evidence type="ECO:0000256" key="4">
    <source>
        <dbReference type="ARBA" id="ARBA00022771"/>
    </source>
</evidence>
<accession>A0A7K7ZKR4</accession>
<dbReference type="GO" id="GO:0008270">
    <property type="term" value="F:zinc ion binding"/>
    <property type="evidence" value="ECO:0007669"/>
    <property type="project" value="UniProtKB-KW"/>
</dbReference>
<keyword evidence="2" id="KW-0479">Metal-binding</keyword>
<gene>
    <name evidence="8" type="primary">Zscan2</name>
    <name evidence="8" type="ORF">MELVER_R15359</name>
</gene>
<evidence type="ECO:0000256" key="5">
    <source>
        <dbReference type="ARBA" id="ARBA00022833"/>
    </source>
</evidence>
<dbReference type="PANTHER" id="PTHR23226:SF377">
    <property type="entry name" value="ZINC FINGER AND SCAN DOMAIN-CONTAINING PROTEIN 20"/>
    <property type="match status" value="1"/>
</dbReference>
<evidence type="ECO:0000259" key="7">
    <source>
        <dbReference type="PROSITE" id="PS50157"/>
    </source>
</evidence>
<evidence type="ECO:0000256" key="1">
    <source>
        <dbReference type="ARBA" id="ARBA00006991"/>
    </source>
</evidence>
<comment type="similarity">
    <text evidence="1">Belongs to the krueppel C2H2-type zinc-finger protein family.</text>
</comment>
<dbReference type="InterPro" id="IPR036236">
    <property type="entry name" value="Znf_C2H2_sf"/>
</dbReference>
<evidence type="ECO:0000256" key="2">
    <source>
        <dbReference type="ARBA" id="ARBA00022723"/>
    </source>
</evidence>
<proteinExistence type="inferred from homology"/>
<protein>
    <submittedName>
        <fullName evidence="8">ZSCA2 protein</fullName>
    </submittedName>
</protein>
<dbReference type="FunFam" id="3.30.160.60:FF:002343">
    <property type="entry name" value="Zinc finger protein 33A"/>
    <property type="match status" value="1"/>
</dbReference>
<keyword evidence="3" id="KW-0677">Repeat</keyword>
<keyword evidence="5" id="KW-0862">Zinc</keyword>
<reference evidence="8 9" key="1">
    <citation type="submission" date="2019-09" db="EMBL/GenBank/DDBJ databases">
        <title>Bird 10,000 Genomes (B10K) Project - Family phase.</title>
        <authorList>
            <person name="Zhang G."/>
        </authorList>
    </citation>
    <scope>NUCLEOTIDE SEQUENCE [LARGE SCALE GENOMIC DNA]</scope>
    <source>
        <strain evidence="8">B10K-DU-029-37</strain>
        <tissue evidence="8">Liver</tissue>
    </source>
</reference>
<organism evidence="8 9">
    <name type="scientific">Melanocharis versteri</name>
    <name type="common">Fan-tailed berrypecker</name>
    <dbReference type="NCBI Taxonomy" id="254552"/>
    <lineage>
        <taxon>Eukaryota</taxon>
        <taxon>Metazoa</taxon>
        <taxon>Chordata</taxon>
        <taxon>Craniata</taxon>
        <taxon>Vertebrata</taxon>
        <taxon>Euteleostomi</taxon>
        <taxon>Archelosauria</taxon>
        <taxon>Archosauria</taxon>
        <taxon>Dinosauria</taxon>
        <taxon>Saurischia</taxon>
        <taxon>Theropoda</taxon>
        <taxon>Coelurosauria</taxon>
        <taxon>Aves</taxon>
        <taxon>Neognathae</taxon>
        <taxon>Neoaves</taxon>
        <taxon>Telluraves</taxon>
        <taxon>Australaves</taxon>
        <taxon>Passeriformes</taxon>
        <taxon>Passeroidea</taxon>
        <taxon>Melanocharitidae</taxon>
        <taxon>Melanocharis</taxon>
    </lineage>
</organism>
<evidence type="ECO:0000256" key="6">
    <source>
        <dbReference type="PROSITE-ProRule" id="PRU00042"/>
    </source>
</evidence>
<dbReference type="SUPFAM" id="SSF57667">
    <property type="entry name" value="beta-beta-alpha zinc fingers"/>
    <property type="match status" value="1"/>
</dbReference>
<feature type="non-terminal residue" evidence="8">
    <location>
        <position position="1"/>
    </location>
</feature>
<evidence type="ECO:0000313" key="9">
    <source>
        <dbReference type="Proteomes" id="UP000538725"/>
    </source>
</evidence>
<dbReference type="InterPro" id="IPR013087">
    <property type="entry name" value="Znf_C2H2_type"/>
</dbReference>